<reference evidence="2" key="1">
    <citation type="journal article" date="2023" name="Plant J.">
        <title>The genome of the king protea, Protea cynaroides.</title>
        <authorList>
            <person name="Chang J."/>
            <person name="Duong T.A."/>
            <person name="Schoeman C."/>
            <person name="Ma X."/>
            <person name="Roodt D."/>
            <person name="Barker N."/>
            <person name="Li Z."/>
            <person name="Van de Peer Y."/>
            <person name="Mizrachi E."/>
        </authorList>
    </citation>
    <scope>NUCLEOTIDE SEQUENCE</scope>
    <source>
        <tissue evidence="2">Young leaves</tissue>
    </source>
</reference>
<dbReference type="Proteomes" id="UP001141806">
    <property type="component" value="Unassembled WGS sequence"/>
</dbReference>
<protein>
    <recommendedName>
        <fullName evidence="4">Pentatricopeptide repeat-containing protein</fullName>
    </recommendedName>
</protein>
<dbReference type="PANTHER" id="PTHR47926">
    <property type="entry name" value="PENTATRICOPEPTIDE REPEAT-CONTAINING PROTEIN"/>
    <property type="match status" value="1"/>
</dbReference>
<keyword evidence="1" id="KW-0812">Transmembrane</keyword>
<feature type="transmembrane region" description="Helical" evidence="1">
    <location>
        <begin position="69"/>
        <end position="95"/>
    </location>
</feature>
<proteinExistence type="predicted"/>
<keyword evidence="1" id="KW-1133">Transmembrane helix</keyword>
<keyword evidence="1" id="KW-0472">Membrane</keyword>
<dbReference type="OrthoDB" id="9990610at2759"/>
<keyword evidence="3" id="KW-1185">Reference proteome</keyword>
<dbReference type="AlphaFoldDB" id="A0A9Q0GZZ8"/>
<evidence type="ECO:0000313" key="3">
    <source>
        <dbReference type="Proteomes" id="UP001141806"/>
    </source>
</evidence>
<accession>A0A9Q0GZZ8</accession>
<dbReference type="InterPro" id="IPR011990">
    <property type="entry name" value="TPR-like_helical_dom_sf"/>
</dbReference>
<evidence type="ECO:0000313" key="2">
    <source>
        <dbReference type="EMBL" id="KAJ4956700.1"/>
    </source>
</evidence>
<dbReference type="GO" id="GO:0003723">
    <property type="term" value="F:RNA binding"/>
    <property type="evidence" value="ECO:0007669"/>
    <property type="project" value="InterPro"/>
</dbReference>
<sequence length="133" mass="15243">MPNRNTVYWTVLMLGYDQCEKARTALHLFSPMLSQDPVSPPNHFTYASALSACAKQECLSLGMQLHSHVFWRGFVAYVLVSNVLISFYIGCWQVLKLSWFFRKLLNLTKSLGTRLSLVYQRTTSPMQRLTSST</sequence>
<dbReference type="PANTHER" id="PTHR47926:SF511">
    <property type="entry name" value="PENTATRICOPEPTIDE REPEAT-CONTAINING PROTEIN"/>
    <property type="match status" value="1"/>
</dbReference>
<evidence type="ECO:0008006" key="4">
    <source>
        <dbReference type="Google" id="ProtNLM"/>
    </source>
</evidence>
<dbReference type="Gene3D" id="1.25.40.10">
    <property type="entry name" value="Tetratricopeptide repeat domain"/>
    <property type="match status" value="1"/>
</dbReference>
<name>A0A9Q0GZZ8_9MAGN</name>
<comment type="caution">
    <text evidence="2">The sequence shown here is derived from an EMBL/GenBank/DDBJ whole genome shotgun (WGS) entry which is preliminary data.</text>
</comment>
<organism evidence="2 3">
    <name type="scientific">Protea cynaroides</name>
    <dbReference type="NCBI Taxonomy" id="273540"/>
    <lineage>
        <taxon>Eukaryota</taxon>
        <taxon>Viridiplantae</taxon>
        <taxon>Streptophyta</taxon>
        <taxon>Embryophyta</taxon>
        <taxon>Tracheophyta</taxon>
        <taxon>Spermatophyta</taxon>
        <taxon>Magnoliopsida</taxon>
        <taxon>Proteales</taxon>
        <taxon>Proteaceae</taxon>
        <taxon>Protea</taxon>
    </lineage>
</organism>
<evidence type="ECO:0000256" key="1">
    <source>
        <dbReference type="SAM" id="Phobius"/>
    </source>
</evidence>
<dbReference type="InterPro" id="IPR046960">
    <property type="entry name" value="PPR_At4g14850-like_plant"/>
</dbReference>
<dbReference type="GO" id="GO:0009451">
    <property type="term" value="P:RNA modification"/>
    <property type="evidence" value="ECO:0007669"/>
    <property type="project" value="InterPro"/>
</dbReference>
<dbReference type="EMBL" id="JAMYWD010000011">
    <property type="protein sequence ID" value="KAJ4956700.1"/>
    <property type="molecule type" value="Genomic_DNA"/>
</dbReference>
<gene>
    <name evidence="2" type="ORF">NE237_013483</name>
</gene>